<evidence type="ECO:0000313" key="3">
    <source>
        <dbReference type="Proteomes" id="UP000176389"/>
    </source>
</evidence>
<dbReference type="InterPro" id="IPR048466">
    <property type="entry name" value="DNA_pol3_delta-like_C"/>
</dbReference>
<dbReference type="GO" id="GO:0003677">
    <property type="term" value="F:DNA binding"/>
    <property type="evidence" value="ECO:0007669"/>
    <property type="project" value="InterPro"/>
</dbReference>
<organism evidence="2 3">
    <name type="scientific">Candidatus Woykebacteria bacterium RBG_16_43_9</name>
    <dbReference type="NCBI Taxonomy" id="1802596"/>
    <lineage>
        <taxon>Bacteria</taxon>
        <taxon>Candidatus Woykeibacteriota</taxon>
    </lineage>
</organism>
<sequence length="218" mass="24997">MIYLIHGANVVDSRRFLIRFKGNYQNLEVFNGKNLKDDAIKNMLAQISHDLFGGKSAVLIEFFNGDWGTLPKNPPEGIDLILWSDQKIDSGKLKVKNFLFNKVQRASTFKLVDALLFKNEKEAQILALQLLSSKEPIERILGILNRGFYLIYCEKENTLRSENLHSFVRDKVKEQAQMWSKTAIKKALLHLLRIDLDIKEGLKVDLALTTFISRAVSF</sequence>
<comment type="caution">
    <text evidence="2">The sequence shown here is derived from an EMBL/GenBank/DDBJ whole genome shotgun (WGS) entry which is preliminary data.</text>
</comment>
<name>A0A1G1WD03_9BACT</name>
<proteinExistence type="predicted"/>
<dbReference type="SUPFAM" id="SSF48019">
    <property type="entry name" value="post-AAA+ oligomerization domain-like"/>
    <property type="match status" value="1"/>
</dbReference>
<evidence type="ECO:0000259" key="1">
    <source>
        <dbReference type="Pfam" id="PF21694"/>
    </source>
</evidence>
<protein>
    <recommendedName>
        <fullName evidence="1">DNA polymerase III delta subunit-like C-terminal domain-containing protein</fullName>
    </recommendedName>
</protein>
<dbReference type="InterPro" id="IPR008921">
    <property type="entry name" value="DNA_pol3_clamp-load_cplx_C"/>
</dbReference>
<accession>A0A1G1WD03</accession>
<feature type="domain" description="DNA polymerase III delta subunit-like C-terminal" evidence="1">
    <location>
        <begin position="107"/>
        <end position="212"/>
    </location>
</feature>
<gene>
    <name evidence="2" type="ORF">A2Z11_03700</name>
</gene>
<dbReference type="AlphaFoldDB" id="A0A1G1WD03"/>
<dbReference type="STRING" id="1802596.A2Z11_03700"/>
<dbReference type="Gene3D" id="1.20.272.10">
    <property type="match status" value="1"/>
</dbReference>
<dbReference type="Proteomes" id="UP000176389">
    <property type="component" value="Unassembled WGS sequence"/>
</dbReference>
<reference evidence="2 3" key="1">
    <citation type="journal article" date="2016" name="Nat. Commun.">
        <title>Thousands of microbial genomes shed light on interconnected biogeochemical processes in an aquifer system.</title>
        <authorList>
            <person name="Anantharaman K."/>
            <person name="Brown C.T."/>
            <person name="Hug L.A."/>
            <person name="Sharon I."/>
            <person name="Castelle C.J."/>
            <person name="Probst A.J."/>
            <person name="Thomas B.C."/>
            <person name="Singh A."/>
            <person name="Wilkins M.J."/>
            <person name="Karaoz U."/>
            <person name="Brodie E.L."/>
            <person name="Williams K.H."/>
            <person name="Hubbard S.S."/>
            <person name="Banfield J.F."/>
        </authorList>
    </citation>
    <scope>NUCLEOTIDE SEQUENCE [LARGE SCALE GENOMIC DNA]</scope>
</reference>
<dbReference type="EMBL" id="MHCS01000045">
    <property type="protein sequence ID" value="OGY25504.1"/>
    <property type="molecule type" value="Genomic_DNA"/>
</dbReference>
<dbReference type="Pfam" id="PF21694">
    <property type="entry name" value="DNA_pol3_delta_C"/>
    <property type="match status" value="1"/>
</dbReference>
<dbReference type="GO" id="GO:0006260">
    <property type="term" value="P:DNA replication"/>
    <property type="evidence" value="ECO:0007669"/>
    <property type="project" value="InterPro"/>
</dbReference>
<evidence type="ECO:0000313" key="2">
    <source>
        <dbReference type="EMBL" id="OGY25504.1"/>
    </source>
</evidence>